<reference evidence="1 2" key="1">
    <citation type="journal article" date="2017" name="Mol. Plant">
        <title>The Genome of Medicinal Plant Macleaya cordata Provides New Insights into Benzylisoquinoline Alkaloids Metabolism.</title>
        <authorList>
            <person name="Liu X."/>
            <person name="Liu Y."/>
            <person name="Huang P."/>
            <person name="Ma Y."/>
            <person name="Qing Z."/>
            <person name="Tang Q."/>
            <person name="Cao H."/>
            <person name="Cheng P."/>
            <person name="Zheng Y."/>
            <person name="Yuan Z."/>
            <person name="Zhou Y."/>
            <person name="Liu J."/>
            <person name="Tang Z."/>
            <person name="Zhuo Y."/>
            <person name="Zhang Y."/>
            <person name="Yu L."/>
            <person name="Huang J."/>
            <person name="Yang P."/>
            <person name="Peng Q."/>
            <person name="Zhang J."/>
            <person name="Jiang W."/>
            <person name="Zhang Z."/>
            <person name="Lin K."/>
            <person name="Ro D.K."/>
            <person name="Chen X."/>
            <person name="Xiong X."/>
            <person name="Shang Y."/>
            <person name="Huang S."/>
            <person name="Zeng J."/>
        </authorList>
    </citation>
    <scope>NUCLEOTIDE SEQUENCE [LARGE SCALE GENOMIC DNA]</scope>
    <source>
        <strain evidence="2">cv. BLH2017</strain>
        <tissue evidence="1">Root</tissue>
    </source>
</reference>
<dbReference type="InParanoid" id="A0A200QFP6"/>
<dbReference type="EMBL" id="MVGT01002161">
    <property type="protein sequence ID" value="OVA09255.1"/>
    <property type="molecule type" value="Genomic_DNA"/>
</dbReference>
<dbReference type="AlphaFoldDB" id="A0A200QFP6"/>
<organism evidence="1 2">
    <name type="scientific">Macleaya cordata</name>
    <name type="common">Five-seeded plume-poppy</name>
    <name type="synonym">Bocconia cordata</name>
    <dbReference type="NCBI Taxonomy" id="56857"/>
    <lineage>
        <taxon>Eukaryota</taxon>
        <taxon>Viridiplantae</taxon>
        <taxon>Streptophyta</taxon>
        <taxon>Embryophyta</taxon>
        <taxon>Tracheophyta</taxon>
        <taxon>Spermatophyta</taxon>
        <taxon>Magnoliopsida</taxon>
        <taxon>Ranunculales</taxon>
        <taxon>Papaveraceae</taxon>
        <taxon>Papaveroideae</taxon>
        <taxon>Macleaya</taxon>
    </lineage>
</organism>
<protein>
    <submittedName>
        <fullName evidence="1">Uncharacterized protein</fullName>
    </submittedName>
</protein>
<gene>
    <name evidence="1" type="ORF">BVC80_1785g42</name>
</gene>
<accession>A0A200QFP6</accession>
<dbReference type="PANTHER" id="PTHR48165:SF1">
    <property type="entry name" value="TRANSMEMBRANE PROTEIN"/>
    <property type="match status" value="1"/>
</dbReference>
<evidence type="ECO:0000313" key="1">
    <source>
        <dbReference type="EMBL" id="OVA09255.1"/>
    </source>
</evidence>
<dbReference type="OrthoDB" id="1857384at2759"/>
<dbReference type="Proteomes" id="UP000195402">
    <property type="component" value="Unassembled WGS sequence"/>
</dbReference>
<proteinExistence type="predicted"/>
<name>A0A200QFP6_MACCD</name>
<evidence type="ECO:0000313" key="2">
    <source>
        <dbReference type="Proteomes" id="UP000195402"/>
    </source>
</evidence>
<dbReference type="PANTHER" id="PTHR48165">
    <property type="entry name" value="BNAC03G44900D PROTEIN"/>
    <property type="match status" value="1"/>
</dbReference>
<comment type="caution">
    <text evidence="1">The sequence shown here is derived from an EMBL/GenBank/DDBJ whole genome shotgun (WGS) entry which is preliminary data.</text>
</comment>
<sequence>MWRFLSLIKRNMKKSSRVADENMFEEENVAELPMFVEQRQHQRHGLSILYSIIRAPFSIISCISYNSHVNGADGVWVSGELSRISEMNNLMVSDSMRYAIFM</sequence>
<keyword evidence="2" id="KW-1185">Reference proteome</keyword>
<dbReference type="OMA" id="NAVMMRF"/>
<dbReference type="FunCoup" id="A0A200QFP6">
    <property type="interactions" value="14"/>
</dbReference>